<evidence type="ECO:0000259" key="7">
    <source>
        <dbReference type="Pfam" id="PF06429"/>
    </source>
</evidence>
<name>A0A0P8BHX9_9GAMM</name>
<keyword evidence="10" id="KW-0966">Cell projection</keyword>
<evidence type="ECO:0000259" key="6">
    <source>
        <dbReference type="Pfam" id="PF00460"/>
    </source>
</evidence>
<dbReference type="InterPro" id="IPR001444">
    <property type="entry name" value="Flag_bb_rod_N"/>
</dbReference>
<dbReference type="GO" id="GO:0009425">
    <property type="term" value="C:bacterial-type flagellum basal body"/>
    <property type="evidence" value="ECO:0007669"/>
    <property type="project" value="UniProtKB-SubCell"/>
</dbReference>
<gene>
    <name evidence="10" type="primary">flgE</name>
    <name evidence="10" type="ORF">HLUCCX14_12840</name>
</gene>
<dbReference type="Pfam" id="PF00460">
    <property type="entry name" value="Flg_bb_rod"/>
    <property type="match status" value="1"/>
</dbReference>
<dbReference type="InterPro" id="IPR011491">
    <property type="entry name" value="FlgE_D2"/>
</dbReference>
<protein>
    <recommendedName>
        <fullName evidence="3 5">Flagellar hook protein FlgE</fullName>
    </recommendedName>
</protein>
<dbReference type="AlphaFoldDB" id="A0A0P8BHX9"/>
<dbReference type="PANTHER" id="PTHR30435:SF1">
    <property type="entry name" value="FLAGELLAR HOOK PROTEIN FLGE"/>
    <property type="match status" value="1"/>
</dbReference>
<dbReference type="EMBL" id="LJZQ01000021">
    <property type="protein sequence ID" value="KPQ27913.1"/>
    <property type="molecule type" value="Genomic_DNA"/>
</dbReference>
<keyword evidence="10" id="KW-0282">Flagellum</keyword>
<dbReference type="GO" id="GO:0009424">
    <property type="term" value="C:bacterial-type flagellum hook"/>
    <property type="evidence" value="ECO:0007669"/>
    <property type="project" value="TreeGrafter"/>
</dbReference>
<comment type="subcellular location">
    <subcellularLocation>
        <location evidence="1 5">Bacterial flagellum basal body</location>
    </subcellularLocation>
</comment>
<dbReference type="PANTHER" id="PTHR30435">
    <property type="entry name" value="FLAGELLAR PROTEIN"/>
    <property type="match status" value="1"/>
</dbReference>
<dbReference type="InterPro" id="IPR020013">
    <property type="entry name" value="Flagellar_FlgE/F/G"/>
</dbReference>
<dbReference type="InterPro" id="IPR010930">
    <property type="entry name" value="Flg_bb/hook_C_dom"/>
</dbReference>
<dbReference type="STRING" id="1305731.GCA_000934705_01008"/>
<evidence type="ECO:0000256" key="2">
    <source>
        <dbReference type="ARBA" id="ARBA00009677"/>
    </source>
</evidence>
<organism evidence="10 11">
    <name type="scientific">Marinobacter excellens HL-55</name>
    <dbReference type="NCBI Taxonomy" id="1305731"/>
    <lineage>
        <taxon>Bacteria</taxon>
        <taxon>Pseudomonadati</taxon>
        <taxon>Pseudomonadota</taxon>
        <taxon>Gammaproteobacteria</taxon>
        <taxon>Pseudomonadales</taxon>
        <taxon>Marinobacteraceae</taxon>
        <taxon>Marinobacter</taxon>
    </lineage>
</organism>
<dbReference type="Pfam" id="PF06429">
    <property type="entry name" value="Flg_bbr_C"/>
    <property type="match status" value="1"/>
</dbReference>
<evidence type="ECO:0000256" key="4">
    <source>
        <dbReference type="ARBA" id="ARBA00023143"/>
    </source>
</evidence>
<dbReference type="InterPro" id="IPR037058">
    <property type="entry name" value="Falgellar_hook_FlgE_sf"/>
</dbReference>
<proteinExistence type="inferred from homology"/>
<dbReference type="InterPro" id="IPR037925">
    <property type="entry name" value="FlgE/F/G-like"/>
</dbReference>
<dbReference type="InterPro" id="IPR053967">
    <property type="entry name" value="LlgE_F_G-like_D1"/>
</dbReference>
<dbReference type="OrthoDB" id="8578401at2"/>
<dbReference type="Proteomes" id="UP000050416">
    <property type="component" value="Unassembled WGS sequence"/>
</dbReference>
<dbReference type="Gene3D" id="2.60.98.20">
    <property type="entry name" value="Flagellar hook protein FlgE"/>
    <property type="match status" value="1"/>
</dbReference>
<sequence length="663" mass="69293">MAFNTGLSGLRAASVDLDVTGNNIANASTVGFKGSKVQFGDLYASGFLSGGSNPIGDGVRVQDVTQSFGQGNISFTDNGLDMAISGDGFFILNNNGETRYSRAGQFGIDKDGFVTNNQNMKVQGYTADGDGNLSGIRGDLQIETDNLAPRRTTNLRSDLNLDSRESVLEARVNRLGEVSVEDLIANGGDEFVIVYADGRPNQQVQIPAQVDDGAGGTRDISAREIAGILNDLTGVSASATSSFQFEGDGGGVNTLDTALANPDFSFTIAIDGQNVPVAANGVSSKQELVDAINSSSSSSLSAQLVDAVDVNGDPILDGGGNPVQDLRIIDNRGSDLTVSYGNGSTLTDYDKVGDLNVSTDRSIQDIVTTDPDDPAVTSLVATGYDTGELSITNSFNPLDQRTYNHATSTTIFDSLGNSHELTQFFVKNPSPGNGVGVSEWSVYLQIDGELVAGTDTSPYTARFNEDGALQSVNGDANGEIVVADWIPKDPDGEPNGADGPPLAGEEVVTPIPEPPTTSAFVVDLGNTTQYGATFGVNDQRQNGYSTGRLSGLDVSDQGVIFARYTNGQSKSLGQVALASFNNTNGLSPVGETTWVETFESGQPIIGAPDTGTLGSIKASSVEESNVDLSAELVNLIIAQRNYQANAKTIETSDAVTQTVINLR</sequence>
<feature type="domain" description="Flagellar hook protein FlgE/F/G-like D1" evidence="9">
    <location>
        <begin position="83"/>
        <end position="144"/>
    </location>
</feature>
<reference evidence="10 11" key="1">
    <citation type="submission" date="2015-09" db="EMBL/GenBank/DDBJ databases">
        <title>Identification and resolution of microdiversity through metagenomic sequencing of parallel consortia.</title>
        <authorList>
            <person name="Nelson W.C."/>
            <person name="Romine M.F."/>
            <person name="Lindemann S.R."/>
        </authorList>
    </citation>
    <scope>NUCLEOTIDE SEQUENCE [LARGE SCALE GENOMIC DNA]</scope>
    <source>
        <strain evidence="10">HL-55</strain>
    </source>
</reference>
<evidence type="ECO:0000256" key="1">
    <source>
        <dbReference type="ARBA" id="ARBA00004117"/>
    </source>
</evidence>
<dbReference type="NCBIfam" id="TIGR03506">
    <property type="entry name" value="FlgEFG_subfam"/>
    <property type="match status" value="2"/>
</dbReference>
<feature type="domain" description="Flagellar basal-body/hook protein C-terminal" evidence="7">
    <location>
        <begin position="620"/>
        <end position="662"/>
    </location>
</feature>
<keyword evidence="10" id="KW-0969">Cilium</keyword>
<evidence type="ECO:0000256" key="5">
    <source>
        <dbReference type="RuleBase" id="RU362116"/>
    </source>
</evidence>
<accession>A0A0P8BHX9</accession>
<evidence type="ECO:0000259" key="9">
    <source>
        <dbReference type="Pfam" id="PF22692"/>
    </source>
</evidence>
<feature type="domain" description="Flagellar basal body rod protein N-terminal" evidence="6">
    <location>
        <begin position="3"/>
        <end position="33"/>
    </location>
</feature>
<evidence type="ECO:0000313" key="11">
    <source>
        <dbReference type="Proteomes" id="UP000050416"/>
    </source>
</evidence>
<comment type="similarity">
    <text evidence="2 5">Belongs to the flagella basal body rod proteins family.</text>
</comment>
<evidence type="ECO:0000313" key="10">
    <source>
        <dbReference type="EMBL" id="KPQ27913.1"/>
    </source>
</evidence>
<feature type="domain" description="Flagellar hook protein FlgE D2" evidence="8">
    <location>
        <begin position="393"/>
        <end position="544"/>
    </location>
</feature>
<comment type="function">
    <text evidence="5">A flexible structure which links the flagellar filament to the drive apparatus in the basal body.</text>
</comment>
<dbReference type="GO" id="GO:0005829">
    <property type="term" value="C:cytosol"/>
    <property type="evidence" value="ECO:0007669"/>
    <property type="project" value="TreeGrafter"/>
</dbReference>
<dbReference type="PATRIC" id="fig|1305731.5.peg.1046"/>
<keyword evidence="4 5" id="KW-0975">Bacterial flagellum</keyword>
<dbReference type="GO" id="GO:0071978">
    <property type="term" value="P:bacterial-type flagellum-dependent swarming motility"/>
    <property type="evidence" value="ECO:0007669"/>
    <property type="project" value="TreeGrafter"/>
</dbReference>
<dbReference type="Pfam" id="PF22692">
    <property type="entry name" value="LlgE_F_G_D1"/>
    <property type="match status" value="1"/>
</dbReference>
<evidence type="ECO:0000259" key="8">
    <source>
        <dbReference type="Pfam" id="PF07559"/>
    </source>
</evidence>
<dbReference type="Pfam" id="PF07559">
    <property type="entry name" value="FlgE_D2"/>
    <property type="match status" value="1"/>
</dbReference>
<dbReference type="SUPFAM" id="SSF117143">
    <property type="entry name" value="Flagellar hook protein flgE"/>
    <property type="match status" value="1"/>
</dbReference>
<evidence type="ECO:0000256" key="3">
    <source>
        <dbReference type="ARBA" id="ARBA00019015"/>
    </source>
</evidence>
<comment type="caution">
    <text evidence="10">The sequence shown here is derived from an EMBL/GenBank/DDBJ whole genome shotgun (WGS) entry which is preliminary data.</text>
</comment>